<evidence type="ECO:0000313" key="4">
    <source>
        <dbReference type="Proteomes" id="UP000179642"/>
    </source>
</evidence>
<keyword evidence="2" id="KW-1133">Transmembrane helix</keyword>
<evidence type="ECO:0000313" key="3">
    <source>
        <dbReference type="EMBL" id="OIK08245.1"/>
    </source>
</evidence>
<evidence type="ECO:0000256" key="1">
    <source>
        <dbReference type="SAM" id="MobiDB-lite"/>
    </source>
</evidence>
<proteinExistence type="predicted"/>
<sequence>MHPGEDSVGCEKIFTGEAPEIAVKRIAIVLLAACVVVVLALLAAAAAGSNLPRDHSAGSQNSRRAGPVDAHHCRQAAALWSKSSL</sequence>
<accession>A0A1S2QS29</accession>
<name>A0A1S2QS29_9ACTN</name>
<keyword evidence="2" id="KW-0472">Membrane</keyword>
<gene>
    <name evidence="3" type="ORF">BIV23_00455</name>
</gene>
<dbReference type="EMBL" id="MLYO01000004">
    <property type="protein sequence ID" value="OIK08245.1"/>
    <property type="molecule type" value="Genomic_DNA"/>
</dbReference>
<reference evidence="3 4" key="1">
    <citation type="submission" date="2016-10" db="EMBL/GenBank/DDBJ databases">
        <title>Genome sequence of Streptomyces sp. MUSC 1.</title>
        <authorList>
            <person name="Lee L.-H."/>
            <person name="Ser H.-L."/>
            <person name="Law J.W.-F."/>
        </authorList>
    </citation>
    <scope>NUCLEOTIDE SEQUENCE [LARGE SCALE GENOMIC DNA]</scope>
    <source>
        <strain evidence="3 4">MUSC 1</strain>
    </source>
</reference>
<organism evidence="3 4">
    <name type="scientific">Streptomyces monashensis</name>
    <dbReference type="NCBI Taxonomy" id="1678012"/>
    <lineage>
        <taxon>Bacteria</taxon>
        <taxon>Bacillati</taxon>
        <taxon>Actinomycetota</taxon>
        <taxon>Actinomycetes</taxon>
        <taxon>Kitasatosporales</taxon>
        <taxon>Streptomycetaceae</taxon>
        <taxon>Streptomyces</taxon>
    </lineage>
</organism>
<protein>
    <submittedName>
        <fullName evidence="3">Uncharacterized protein</fullName>
    </submittedName>
</protein>
<feature type="transmembrane region" description="Helical" evidence="2">
    <location>
        <begin position="26"/>
        <end position="47"/>
    </location>
</feature>
<evidence type="ECO:0000256" key="2">
    <source>
        <dbReference type="SAM" id="Phobius"/>
    </source>
</evidence>
<keyword evidence="4" id="KW-1185">Reference proteome</keyword>
<keyword evidence="2" id="KW-0812">Transmembrane</keyword>
<dbReference type="RefSeq" id="WP_071378657.1">
    <property type="nucleotide sequence ID" value="NZ_MLYO01000004.1"/>
</dbReference>
<comment type="caution">
    <text evidence="3">The sequence shown here is derived from an EMBL/GenBank/DDBJ whole genome shotgun (WGS) entry which is preliminary data.</text>
</comment>
<dbReference type="AlphaFoldDB" id="A0A1S2QS29"/>
<dbReference type="Proteomes" id="UP000179642">
    <property type="component" value="Unassembled WGS sequence"/>
</dbReference>
<feature type="region of interest" description="Disordered" evidence="1">
    <location>
        <begin position="49"/>
        <end position="70"/>
    </location>
</feature>